<evidence type="ECO:0000256" key="4">
    <source>
        <dbReference type="ARBA" id="ARBA00023136"/>
    </source>
</evidence>
<dbReference type="Proteomes" id="UP000494206">
    <property type="component" value="Unassembled WGS sequence"/>
</dbReference>
<feature type="transmembrane region" description="Helical" evidence="5">
    <location>
        <begin position="154"/>
        <end position="179"/>
    </location>
</feature>
<comment type="subcellular location">
    <subcellularLocation>
        <location evidence="1">Membrane</location>
        <topology evidence="1">Multi-pass membrane protein</topology>
    </subcellularLocation>
</comment>
<keyword evidence="2 5" id="KW-0812">Transmembrane</keyword>
<dbReference type="AlphaFoldDB" id="A0A8S1EIL1"/>
<evidence type="ECO:0000256" key="5">
    <source>
        <dbReference type="SAM" id="Phobius"/>
    </source>
</evidence>
<organism evidence="7 8">
    <name type="scientific">Caenorhabditis bovis</name>
    <dbReference type="NCBI Taxonomy" id="2654633"/>
    <lineage>
        <taxon>Eukaryota</taxon>
        <taxon>Metazoa</taxon>
        <taxon>Ecdysozoa</taxon>
        <taxon>Nematoda</taxon>
        <taxon>Chromadorea</taxon>
        <taxon>Rhabditida</taxon>
        <taxon>Rhabditina</taxon>
        <taxon>Rhabditomorpha</taxon>
        <taxon>Rhabditoidea</taxon>
        <taxon>Rhabditidae</taxon>
        <taxon>Peloderinae</taxon>
        <taxon>Caenorhabditis</taxon>
    </lineage>
</organism>
<protein>
    <recommendedName>
        <fullName evidence="9">Bm4292</fullName>
    </recommendedName>
</protein>
<evidence type="ECO:0000256" key="6">
    <source>
        <dbReference type="SAM" id="SignalP"/>
    </source>
</evidence>
<evidence type="ECO:0000256" key="1">
    <source>
        <dbReference type="ARBA" id="ARBA00004141"/>
    </source>
</evidence>
<gene>
    <name evidence="7" type="ORF">CBOVIS_LOCUS2833</name>
</gene>
<name>A0A8S1EIL1_9PELO</name>
<evidence type="ECO:0000256" key="2">
    <source>
        <dbReference type="ARBA" id="ARBA00022692"/>
    </source>
</evidence>
<keyword evidence="8" id="KW-1185">Reference proteome</keyword>
<evidence type="ECO:0008006" key="9">
    <source>
        <dbReference type="Google" id="ProtNLM"/>
    </source>
</evidence>
<dbReference type="Pfam" id="PF13903">
    <property type="entry name" value="Claudin_2"/>
    <property type="match status" value="1"/>
</dbReference>
<keyword evidence="6" id="KW-0732">Signal</keyword>
<feature type="transmembrane region" description="Helical" evidence="5">
    <location>
        <begin position="120"/>
        <end position="147"/>
    </location>
</feature>
<dbReference type="EMBL" id="CADEPM010000002">
    <property type="protein sequence ID" value="CAB3399761.1"/>
    <property type="molecule type" value="Genomic_DNA"/>
</dbReference>
<proteinExistence type="predicted"/>
<keyword evidence="4 5" id="KW-0472">Membrane</keyword>
<evidence type="ECO:0000256" key="3">
    <source>
        <dbReference type="ARBA" id="ARBA00022989"/>
    </source>
</evidence>
<keyword evidence="3 5" id="KW-1133">Transmembrane helix</keyword>
<evidence type="ECO:0000313" key="7">
    <source>
        <dbReference type="EMBL" id="CAB3399761.1"/>
    </source>
</evidence>
<accession>A0A8S1EIL1</accession>
<evidence type="ECO:0000313" key="8">
    <source>
        <dbReference type="Proteomes" id="UP000494206"/>
    </source>
</evidence>
<comment type="caution">
    <text evidence="7">The sequence shown here is derived from an EMBL/GenBank/DDBJ whole genome shotgun (WGS) entry which is preliminary data.</text>
</comment>
<dbReference type="OrthoDB" id="6126739at2759"/>
<dbReference type="PANTHER" id="PTHR21215:SF0">
    <property type="entry name" value="LD36024P"/>
    <property type="match status" value="1"/>
</dbReference>
<dbReference type="GO" id="GO:0016020">
    <property type="term" value="C:membrane"/>
    <property type="evidence" value="ECO:0007669"/>
    <property type="project" value="UniProtKB-SubCell"/>
</dbReference>
<feature type="transmembrane region" description="Helical" evidence="5">
    <location>
        <begin position="210"/>
        <end position="234"/>
    </location>
</feature>
<reference evidence="7 8" key="1">
    <citation type="submission" date="2020-04" db="EMBL/GenBank/DDBJ databases">
        <authorList>
            <person name="Laetsch R D."/>
            <person name="Stevens L."/>
            <person name="Kumar S."/>
            <person name="Blaxter L. M."/>
        </authorList>
    </citation>
    <scope>NUCLEOTIDE SEQUENCE [LARGE SCALE GENOMIC DNA]</scope>
</reference>
<feature type="chain" id="PRO_5035935739" description="Bm4292" evidence="6">
    <location>
        <begin position="21"/>
        <end position="297"/>
    </location>
</feature>
<dbReference type="Gene3D" id="1.20.140.150">
    <property type="match status" value="1"/>
</dbReference>
<dbReference type="InterPro" id="IPR004031">
    <property type="entry name" value="PMP22/EMP/MP20/Claudin"/>
</dbReference>
<sequence length="297" mass="34005">MLSSPLFLSLASVFTLLGLALVSIAVSTDSWTEVTVNRREILNAFKREPELSLRLQNAFGHNVLYFSRTYGLFHTCFPDTVPQDIGSFSKFNAPCIWNNEFNPPEAKREHYTNGEWYRLYAYRSSIICYAAGIVVVVLSLITGILGCWNRSRKLVITTAILLLIAALAMCLSMIGWHYVAYSERYSLDMEPYYKSWEPVLKLTSRYNYGWSYIVSWVGIAFLMLGSVFMFWSYVAVKREEEMALSAKHGAYLMPNYYDKGAGAVVPYGYGTYGDYGTYPYYNQYNTAGYYGYMTYGR</sequence>
<dbReference type="PANTHER" id="PTHR21215">
    <property type="entry name" value="LD36024P"/>
    <property type="match status" value="1"/>
</dbReference>
<feature type="signal peptide" evidence="6">
    <location>
        <begin position="1"/>
        <end position="20"/>
    </location>
</feature>